<dbReference type="Proteomes" id="UP001219525">
    <property type="component" value="Unassembled WGS sequence"/>
</dbReference>
<accession>A0AAD6YIK0</accession>
<organism evidence="2 3">
    <name type="scientific">Mycena pura</name>
    <dbReference type="NCBI Taxonomy" id="153505"/>
    <lineage>
        <taxon>Eukaryota</taxon>
        <taxon>Fungi</taxon>
        <taxon>Dikarya</taxon>
        <taxon>Basidiomycota</taxon>
        <taxon>Agaricomycotina</taxon>
        <taxon>Agaricomycetes</taxon>
        <taxon>Agaricomycetidae</taxon>
        <taxon>Agaricales</taxon>
        <taxon>Marasmiineae</taxon>
        <taxon>Mycenaceae</taxon>
        <taxon>Mycena</taxon>
    </lineage>
</organism>
<feature type="compositionally biased region" description="Polar residues" evidence="1">
    <location>
        <begin position="1"/>
        <end position="14"/>
    </location>
</feature>
<dbReference type="EMBL" id="JARJCW010000015">
    <property type="protein sequence ID" value="KAJ7216353.1"/>
    <property type="molecule type" value="Genomic_DNA"/>
</dbReference>
<sequence length="277" mass="30515">MTGGMANTSASITGGSFRGHVYPHQHAPTPSARTYAASVRIRARPAPARSNTRVRQARTQAHSPPLRQPMYSHAYQRAGPALAPTGARARWRRYPLCVCACCSSALAHTRTSVKQWAAQARGHRRPCTLAPVPTGLPLAYAPARAARPPFGRRRHAVTGARAYWRRYPPTSHWRMRARARCSSALAHTRTSVKQWAAQAPVHAGTGTHWRMRPRAQLVRPCARTHVSGEAVARRRRAAGKRAVTGARACWGRSGLPLAHARPRALLVPLVHTRTRER</sequence>
<protein>
    <submittedName>
        <fullName evidence="2">Uncharacterized protein</fullName>
    </submittedName>
</protein>
<feature type="compositionally biased region" description="Polar residues" evidence="1">
    <location>
        <begin position="49"/>
        <end position="62"/>
    </location>
</feature>
<feature type="region of interest" description="Disordered" evidence="1">
    <location>
        <begin position="1"/>
        <end position="67"/>
    </location>
</feature>
<gene>
    <name evidence="2" type="ORF">GGX14DRAFT_561927</name>
</gene>
<name>A0AAD6YIK0_9AGAR</name>
<comment type="caution">
    <text evidence="2">The sequence shown here is derived from an EMBL/GenBank/DDBJ whole genome shotgun (WGS) entry which is preliminary data.</text>
</comment>
<keyword evidence="3" id="KW-1185">Reference proteome</keyword>
<evidence type="ECO:0000313" key="2">
    <source>
        <dbReference type="EMBL" id="KAJ7216353.1"/>
    </source>
</evidence>
<reference evidence="2" key="1">
    <citation type="submission" date="2023-03" db="EMBL/GenBank/DDBJ databases">
        <title>Massive genome expansion in bonnet fungi (Mycena s.s.) driven by repeated elements and novel gene families across ecological guilds.</title>
        <authorList>
            <consortium name="Lawrence Berkeley National Laboratory"/>
            <person name="Harder C.B."/>
            <person name="Miyauchi S."/>
            <person name="Viragh M."/>
            <person name="Kuo A."/>
            <person name="Thoen E."/>
            <person name="Andreopoulos B."/>
            <person name="Lu D."/>
            <person name="Skrede I."/>
            <person name="Drula E."/>
            <person name="Henrissat B."/>
            <person name="Morin E."/>
            <person name="Kohler A."/>
            <person name="Barry K."/>
            <person name="LaButti K."/>
            <person name="Morin E."/>
            <person name="Salamov A."/>
            <person name="Lipzen A."/>
            <person name="Mereny Z."/>
            <person name="Hegedus B."/>
            <person name="Baldrian P."/>
            <person name="Stursova M."/>
            <person name="Weitz H."/>
            <person name="Taylor A."/>
            <person name="Grigoriev I.V."/>
            <person name="Nagy L.G."/>
            <person name="Martin F."/>
            <person name="Kauserud H."/>
        </authorList>
    </citation>
    <scope>NUCLEOTIDE SEQUENCE</scope>
    <source>
        <strain evidence="2">9144</strain>
    </source>
</reference>
<evidence type="ECO:0000313" key="3">
    <source>
        <dbReference type="Proteomes" id="UP001219525"/>
    </source>
</evidence>
<evidence type="ECO:0000256" key="1">
    <source>
        <dbReference type="SAM" id="MobiDB-lite"/>
    </source>
</evidence>
<dbReference type="AlphaFoldDB" id="A0AAD6YIK0"/>
<proteinExistence type="predicted"/>